<name>A0AAU9WAU8_9CNID</name>
<dbReference type="PROSITE" id="PS51420">
    <property type="entry name" value="RHO"/>
    <property type="match status" value="1"/>
</dbReference>
<keyword evidence="12" id="KW-0472">Membrane</keyword>
<dbReference type="PROSITE" id="PS51421">
    <property type="entry name" value="RAS"/>
    <property type="match status" value="1"/>
</dbReference>
<dbReference type="PROSITE" id="PS51419">
    <property type="entry name" value="RAB"/>
    <property type="match status" value="1"/>
</dbReference>
<reference evidence="20 21" key="1">
    <citation type="submission" date="2022-05" db="EMBL/GenBank/DDBJ databases">
        <authorList>
            <consortium name="Genoscope - CEA"/>
            <person name="William W."/>
        </authorList>
    </citation>
    <scope>NUCLEOTIDE SEQUENCE [LARGE SCALE GENOMIC DNA]</scope>
</reference>
<evidence type="ECO:0000256" key="4">
    <source>
        <dbReference type="ARBA" id="ARBA00022448"/>
    </source>
</evidence>
<evidence type="ECO:0000313" key="21">
    <source>
        <dbReference type="Proteomes" id="UP001159428"/>
    </source>
</evidence>
<evidence type="ECO:0000256" key="12">
    <source>
        <dbReference type="ARBA" id="ARBA00023136"/>
    </source>
</evidence>
<evidence type="ECO:0000256" key="16">
    <source>
        <dbReference type="ARBA" id="ARBA00047660"/>
    </source>
</evidence>
<dbReference type="InterPro" id="IPR027417">
    <property type="entry name" value="P-loop_NTPase"/>
</dbReference>
<dbReference type="GO" id="GO:0046872">
    <property type="term" value="F:metal ion binding"/>
    <property type="evidence" value="ECO:0007669"/>
    <property type="project" value="UniProtKB-KW"/>
</dbReference>
<dbReference type="SMART" id="SM00173">
    <property type="entry name" value="RAS"/>
    <property type="match status" value="1"/>
</dbReference>
<evidence type="ECO:0000256" key="7">
    <source>
        <dbReference type="ARBA" id="ARBA00022801"/>
    </source>
</evidence>
<dbReference type="EC" id="3.6.5.2" evidence="3"/>
<keyword evidence="10" id="KW-0333">Golgi apparatus</keyword>
<keyword evidence="6" id="KW-0547">Nucleotide-binding</keyword>
<evidence type="ECO:0000256" key="13">
    <source>
        <dbReference type="ARBA" id="ARBA00023288"/>
    </source>
</evidence>
<evidence type="ECO:0000313" key="20">
    <source>
        <dbReference type="EMBL" id="CAH3108190.1"/>
    </source>
</evidence>
<keyword evidence="11" id="KW-0342">GTP-binding</keyword>
<dbReference type="GO" id="GO:0000139">
    <property type="term" value="C:Golgi membrane"/>
    <property type="evidence" value="ECO:0007669"/>
    <property type="project" value="UniProtKB-SubCell"/>
</dbReference>
<sequence>MSMSTAEKDRVINELPKFYTADAAPRQASNFHLKTKDACSSGNTGNISLKVAKSIVVGDTAVGKTCLVNRYCQNLYDRDYKATIGVDFEVERFRILDQEFNMQIWDTAGQERFKCMAQSYYRGAHVIILVFDLTSIKTLNNTKQWLEEALEQNTTTCPEIFLVGSKKDLCKSNEFSQMEMSALKVAEEINAEYWSVSSKSGENVKGLFRRLAAITFEQAILRELETQGKRVGVQQIGSGGGLVLEKRRKEDDEKDRRRKPKCCSGGRGL</sequence>
<dbReference type="NCBIfam" id="TIGR00231">
    <property type="entry name" value="small_GTP"/>
    <property type="match status" value="1"/>
</dbReference>
<evidence type="ECO:0000256" key="18">
    <source>
        <dbReference type="ARBA" id="ARBA00067830"/>
    </source>
</evidence>
<evidence type="ECO:0000256" key="14">
    <source>
        <dbReference type="ARBA" id="ARBA00023289"/>
    </source>
</evidence>
<keyword evidence="4" id="KW-0813">Transport</keyword>
<evidence type="ECO:0000256" key="9">
    <source>
        <dbReference type="ARBA" id="ARBA00022927"/>
    </source>
</evidence>
<evidence type="ECO:0000256" key="10">
    <source>
        <dbReference type="ARBA" id="ARBA00023034"/>
    </source>
</evidence>
<comment type="cofactor">
    <cofactor evidence="1">
        <name>Mg(2+)</name>
        <dbReference type="ChEBI" id="CHEBI:18420"/>
    </cofactor>
</comment>
<keyword evidence="8" id="KW-0460">Magnesium</keyword>
<dbReference type="GO" id="GO:0003925">
    <property type="term" value="F:G protein activity"/>
    <property type="evidence" value="ECO:0007669"/>
    <property type="project" value="UniProtKB-EC"/>
</dbReference>
<dbReference type="FunFam" id="3.40.50.300:FF:000707">
    <property type="entry name" value="RAB36, member RAS oncogene family"/>
    <property type="match status" value="1"/>
</dbReference>
<keyword evidence="14" id="KW-0636">Prenylation</keyword>
<comment type="catalytic activity">
    <reaction evidence="16">
        <text>GTP + H2O = GDP + phosphate + H(+)</text>
        <dbReference type="Rhea" id="RHEA:19669"/>
        <dbReference type="ChEBI" id="CHEBI:15377"/>
        <dbReference type="ChEBI" id="CHEBI:15378"/>
        <dbReference type="ChEBI" id="CHEBI:37565"/>
        <dbReference type="ChEBI" id="CHEBI:43474"/>
        <dbReference type="ChEBI" id="CHEBI:58189"/>
        <dbReference type="EC" id="3.6.5.2"/>
    </reaction>
    <physiologicalReaction direction="left-to-right" evidence="16">
        <dbReference type="Rhea" id="RHEA:19670"/>
    </physiologicalReaction>
</comment>
<dbReference type="AlphaFoldDB" id="A0AAU9WAU8"/>
<evidence type="ECO:0000256" key="19">
    <source>
        <dbReference type="SAM" id="MobiDB-lite"/>
    </source>
</evidence>
<dbReference type="PANTHER" id="PTHR47977">
    <property type="entry name" value="RAS-RELATED PROTEIN RAB"/>
    <property type="match status" value="1"/>
</dbReference>
<keyword evidence="13" id="KW-0449">Lipoprotein</keyword>
<accession>A0AAU9WAU8</accession>
<keyword evidence="5" id="KW-0479">Metal-binding</keyword>
<keyword evidence="21" id="KW-1185">Reference proteome</keyword>
<dbReference type="GO" id="GO:0005525">
    <property type="term" value="F:GTP binding"/>
    <property type="evidence" value="ECO:0007669"/>
    <property type="project" value="UniProtKB-KW"/>
</dbReference>
<comment type="function">
    <text evidence="17">The small GTPases Rab are key regulators of intracellular membrane trafficking, from the formation of transport vesicles to their fusion with membranes. Rabs cycle between an inactive GDP-bound form and an active GTP-bound form that is able to recruit to membranes different sets of downstream effectors directly responsible for vesicle formation, movement, tethering and fusion.</text>
</comment>
<evidence type="ECO:0000256" key="15">
    <source>
        <dbReference type="ARBA" id="ARBA00037794"/>
    </source>
</evidence>
<keyword evidence="7" id="KW-0378">Hydrolase</keyword>
<evidence type="ECO:0000256" key="6">
    <source>
        <dbReference type="ARBA" id="ARBA00022741"/>
    </source>
</evidence>
<dbReference type="SMART" id="SM00175">
    <property type="entry name" value="RAB"/>
    <property type="match status" value="1"/>
</dbReference>
<dbReference type="PRINTS" id="PR00449">
    <property type="entry name" value="RASTRNSFRMNG"/>
</dbReference>
<comment type="subcellular location">
    <subcellularLocation>
        <location evidence="15">Golgi apparatus membrane</location>
        <topology evidence="15">Lipid-anchor</topology>
    </subcellularLocation>
</comment>
<feature type="region of interest" description="Disordered" evidence="19">
    <location>
        <begin position="244"/>
        <end position="269"/>
    </location>
</feature>
<comment type="caution">
    <text evidence="20">The sequence shown here is derived from an EMBL/GenBank/DDBJ whole genome shotgun (WGS) entry which is preliminary data.</text>
</comment>
<evidence type="ECO:0000256" key="8">
    <source>
        <dbReference type="ARBA" id="ARBA00022842"/>
    </source>
</evidence>
<dbReference type="Proteomes" id="UP001159428">
    <property type="component" value="Unassembled WGS sequence"/>
</dbReference>
<dbReference type="InterPro" id="IPR050227">
    <property type="entry name" value="Rab"/>
</dbReference>
<organism evidence="20 21">
    <name type="scientific">Pocillopora meandrina</name>
    <dbReference type="NCBI Taxonomy" id="46732"/>
    <lineage>
        <taxon>Eukaryota</taxon>
        <taxon>Metazoa</taxon>
        <taxon>Cnidaria</taxon>
        <taxon>Anthozoa</taxon>
        <taxon>Hexacorallia</taxon>
        <taxon>Scleractinia</taxon>
        <taxon>Astrocoeniina</taxon>
        <taxon>Pocilloporidae</taxon>
        <taxon>Pocillopora</taxon>
    </lineage>
</organism>
<evidence type="ECO:0000256" key="1">
    <source>
        <dbReference type="ARBA" id="ARBA00001946"/>
    </source>
</evidence>
<evidence type="ECO:0000256" key="11">
    <source>
        <dbReference type="ARBA" id="ARBA00023134"/>
    </source>
</evidence>
<keyword evidence="9" id="KW-0653">Protein transport</keyword>
<dbReference type="Pfam" id="PF00071">
    <property type="entry name" value="Ras"/>
    <property type="match status" value="1"/>
</dbReference>
<dbReference type="GO" id="GO:0015031">
    <property type="term" value="P:protein transport"/>
    <property type="evidence" value="ECO:0007669"/>
    <property type="project" value="UniProtKB-KW"/>
</dbReference>
<dbReference type="SUPFAM" id="SSF52540">
    <property type="entry name" value="P-loop containing nucleoside triphosphate hydrolases"/>
    <property type="match status" value="1"/>
</dbReference>
<dbReference type="InterPro" id="IPR005225">
    <property type="entry name" value="Small_GTP-bd"/>
</dbReference>
<protein>
    <recommendedName>
        <fullName evidence="18">Ras-related protein Rab-36</fullName>
        <ecNumber evidence="3">3.6.5.2</ecNumber>
    </recommendedName>
</protein>
<evidence type="ECO:0000256" key="5">
    <source>
        <dbReference type="ARBA" id="ARBA00022723"/>
    </source>
</evidence>
<dbReference type="EMBL" id="CALNXJ010000011">
    <property type="protein sequence ID" value="CAH3108190.1"/>
    <property type="molecule type" value="Genomic_DNA"/>
</dbReference>
<evidence type="ECO:0000256" key="17">
    <source>
        <dbReference type="ARBA" id="ARBA00058763"/>
    </source>
</evidence>
<dbReference type="InterPro" id="IPR001806">
    <property type="entry name" value="Small_GTPase"/>
</dbReference>
<evidence type="ECO:0000256" key="3">
    <source>
        <dbReference type="ARBA" id="ARBA00011984"/>
    </source>
</evidence>
<dbReference type="SMART" id="SM00176">
    <property type="entry name" value="RAN"/>
    <property type="match status" value="1"/>
</dbReference>
<dbReference type="Gene3D" id="3.40.50.300">
    <property type="entry name" value="P-loop containing nucleotide triphosphate hydrolases"/>
    <property type="match status" value="1"/>
</dbReference>
<feature type="compositionally biased region" description="Basic and acidic residues" evidence="19">
    <location>
        <begin position="244"/>
        <end position="255"/>
    </location>
</feature>
<comment type="similarity">
    <text evidence="2">Belongs to the small GTPase superfamily. Rab family.</text>
</comment>
<dbReference type="SMART" id="SM00174">
    <property type="entry name" value="RHO"/>
    <property type="match status" value="1"/>
</dbReference>
<gene>
    <name evidence="20" type="ORF">PMEA_00003189</name>
</gene>
<proteinExistence type="inferred from homology"/>
<evidence type="ECO:0000256" key="2">
    <source>
        <dbReference type="ARBA" id="ARBA00006270"/>
    </source>
</evidence>